<feature type="region of interest" description="Disordered" evidence="1">
    <location>
        <begin position="65"/>
        <end position="86"/>
    </location>
</feature>
<dbReference type="AlphaFoldDB" id="A0A0G0WGL5"/>
<organism evidence="2 3">
    <name type="scientific">Candidatus Daviesbacteria bacterium GW2011_GWA2_40_9</name>
    <dbReference type="NCBI Taxonomy" id="1618424"/>
    <lineage>
        <taxon>Bacteria</taxon>
        <taxon>Candidatus Daviesiibacteriota</taxon>
    </lineage>
</organism>
<reference evidence="2 3" key="1">
    <citation type="journal article" date="2015" name="Nature">
        <title>rRNA introns, odd ribosomes, and small enigmatic genomes across a large radiation of phyla.</title>
        <authorList>
            <person name="Brown C.T."/>
            <person name="Hug L.A."/>
            <person name="Thomas B.C."/>
            <person name="Sharon I."/>
            <person name="Castelle C.J."/>
            <person name="Singh A."/>
            <person name="Wilkins M.J."/>
            <person name="Williams K.H."/>
            <person name="Banfield J.F."/>
        </authorList>
    </citation>
    <scope>NUCLEOTIDE SEQUENCE [LARGE SCALE GENOMIC DNA]</scope>
</reference>
<evidence type="ECO:0000256" key="1">
    <source>
        <dbReference type="SAM" id="MobiDB-lite"/>
    </source>
</evidence>
<protein>
    <submittedName>
        <fullName evidence="2">Uncharacterized protein</fullName>
    </submittedName>
</protein>
<gene>
    <name evidence="2" type="ORF">UU29_C0005G0026</name>
</gene>
<dbReference type="EMBL" id="LCAB01000005">
    <property type="protein sequence ID" value="KKR83445.1"/>
    <property type="molecule type" value="Genomic_DNA"/>
</dbReference>
<proteinExistence type="predicted"/>
<name>A0A0G0WGL5_9BACT</name>
<dbReference type="Proteomes" id="UP000034601">
    <property type="component" value="Unassembled WGS sequence"/>
</dbReference>
<evidence type="ECO:0000313" key="3">
    <source>
        <dbReference type="Proteomes" id="UP000034601"/>
    </source>
</evidence>
<sequence length="86" mass="9961">MVERNAKQQRKFDEEVHIEGLRVQRQWGIRTLDSALSRGVKVRIEKLGLLNLGVETEPYTEKSIDRMMAQEWGTPPTLAKPTLRET</sequence>
<comment type="caution">
    <text evidence="2">The sequence shown here is derived from an EMBL/GenBank/DDBJ whole genome shotgun (WGS) entry which is preliminary data.</text>
</comment>
<accession>A0A0G0WGL5</accession>
<evidence type="ECO:0000313" key="2">
    <source>
        <dbReference type="EMBL" id="KKR83445.1"/>
    </source>
</evidence>